<dbReference type="EMBL" id="BAABIM010000002">
    <property type="protein sequence ID" value="GAA4685623.1"/>
    <property type="molecule type" value="Genomic_DNA"/>
</dbReference>
<dbReference type="PANTHER" id="PTHR48081">
    <property type="entry name" value="AB HYDROLASE SUPERFAMILY PROTEIN C4A8.06C"/>
    <property type="match status" value="1"/>
</dbReference>
<keyword evidence="1 3" id="KW-0378">Hydrolase</keyword>
<feature type="domain" description="BD-FAE-like" evidence="2">
    <location>
        <begin position="24"/>
        <end position="211"/>
    </location>
</feature>
<accession>A0ABP8WAS4</accession>
<evidence type="ECO:0000259" key="2">
    <source>
        <dbReference type="Pfam" id="PF20434"/>
    </source>
</evidence>
<organism evidence="3 4">
    <name type="scientific">Nocardioides nanhaiensis</name>
    <dbReference type="NCBI Taxonomy" id="1476871"/>
    <lineage>
        <taxon>Bacteria</taxon>
        <taxon>Bacillati</taxon>
        <taxon>Actinomycetota</taxon>
        <taxon>Actinomycetes</taxon>
        <taxon>Propionibacteriales</taxon>
        <taxon>Nocardioidaceae</taxon>
        <taxon>Nocardioides</taxon>
    </lineage>
</organism>
<comment type="caution">
    <text evidence="3">The sequence shown here is derived from an EMBL/GenBank/DDBJ whole genome shotgun (WGS) entry which is preliminary data.</text>
</comment>
<protein>
    <submittedName>
        <fullName evidence="3">Alpha/beta hydrolase</fullName>
    </submittedName>
</protein>
<dbReference type="RefSeq" id="WP_345266069.1">
    <property type="nucleotide sequence ID" value="NZ_BAABIM010000002.1"/>
</dbReference>
<gene>
    <name evidence="3" type="ORF">GCM10023226_24040</name>
</gene>
<evidence type="ECO:0000313" key="4">
    <source>
        <dbReference type="Proteomes" id="UP001500621"/>
    </source>
</evidence>
<dbReference type="GO" id="GO:0016787">
    <property type="term" value="F:hydrolase activity"/>
    <property type="evidence" value="ECO:0007669"/>
    <property type="project" value="UniProtKB-KW"/>
</dbReference>
<dbReference type="Gene3D" id="3.40.50.1820">
    <property type="entry name" value="alpha/beta hydrolase"/>
    <property type="match status" value="1"/>
</dbReference>
<keyword evidence="4" id="KW-1185">Reference proteome</keyword>
<proteinExistence type="predicted"/>
<evidence type="ECO:0000313" key="3">
    <source>
        <dbReference type="EMBL" id="GAA4685623.1"/>
    </source>
</evidence>
<dbReference type="SUPFAM" id="SSF53474">
    <property type="entry name" value="alpha/beta-Hydrolases"/>
    <property type="match status" value="1"/>
</dbReference>
<dbReference type="InterPro" id="IPR049492">
    <property type="entry name" value="BD-FAE-like_dom"/>
</dbReference>
<sequence>MREPDAPGEGRIAYGEDPSQYGELYLPDASVGAPRGVVVVIHGGFWRAEYDASLGRPLAVSLAAEGWAAWNLEYRRIGNGGGTPATFDDVAAGIDALRDLRLGGLDLATAPVVTLGHSAGGHLAAWAAGRLRDQRWAGGLPVTAVVSQAGVLDLRASEEAGLGGGAAAALLGHAPTEADAAYDPAQQIPLDVPVWCVHGTADTNVPLSQSGSYVARAQEAGAEATLVEVAGDHFVVIDPDSEAWAQTLAVLDELG</sequence>
<dbReference type="PANTHER" id="PTHR48081:SF33">
    <property type="entry name" value="KYNURENINE FORMAMIDASE"/>
    <property type="match status" value="1"/>
</dbReference>
<name>A0ABP8WAS4_9ACTN</name>
<dbReference type="InterPro" id="IPR029058">
    <property type="entry name" value="AB_hydrolase_fold"/>
</dbReference>
<dbReference type="InterPro" id="IPR050300">
    <property type="entry name" value="GDXG_lipolytic_enzyme"/>
</dbReference>
<evidence type="ECO:0000256" key="1">
    <source>
        <dbReference type="ARBA" id="ARBA00022801"/>
    </source>
</evidence>
<reference evidence="4" key="1">
    <citation type="journal article" date="2019" name="Int. J. Syst. Evol. Microbiol.">
        <title>The Global Catalogue of Microorganisms (GCM) 10K type strain sequencing project: providing services to taxonomists for standard genome sequencing and annotation.</title>
        <authorList>
            <consortium name="The Broad Institute Genomics Platform"/>
            <consortium name="The Broad Institute Genome Sequencing Center for Infectious Disease"/>
            <person name="Wu L."/>
            <person name="Ma J."/>
        </authorList>
    </citation>
    <scope>NUCLEOTIDE SEQUENCE [LARGE SCALE GENOMIC DNA]</scope>
    <source>
        <strain evidence="4">JCM 18127</strain>
    </source>
</reference>
<dbReference type="Pfam" id="PF20434">
    <property type="entry name" value="BD-FAE"/>
    <property type="match status" value="1"/>
</dbReference>
<dbReference type="Proteomes" id="UP001500621">
    <property type="component" value="Unassembled WGS sequence"/>
</dbReference>